<proteinExistence type="predicted"/>
<keyword evidence="1" id="KW-1185">Reference proteome</keyword>
<accession>A0A914LWY2</accession>
<dbReference type="WBParaSite" id="Minc3s00764g17042">
    <property type="protein sequence ID" value="Minc3s00764g17042"/>
    <property type="gene ID" value="Minc3s00764g17042"/>
</dbReference>
<dbReference type="Proteomes" id="UP000887563">
    <property type="component" value="Unplaced"/>
</dbReference>
<organism evidence="1 2">
    <name type="scientific">Meloidogyne incognita</name>
    <name type="common">Southern root-knot nematode worm</name>
    <name type="synonym">Oxyuris incognita</name>
    <dbReference type="NCBI Taxonomy" id="6306"/>
    <lineage>
        <taxon>Eukaryota</taxon>
        <taxon>Metazoa</taxon>
        <taxon>Ecdysozoa</taxon>
        <taxon>Nematoda</taxon>
        <taxon>Chromadorea</taxon>
        <taxon>Rhabditida</taxon>
        <taxon>Tylenchina</taxon>
        <taxon>Tylenchomorpha</taxon>
        <taxon>Tylenchoidea</taxon>
        <taxon>Meloidogynidae</taxon>
        <taxon>Meloidogyninae</taxon>
        <taxon>Meloidogyne</taxon>
        <taxon>Meloidogyne incognita group</taxon>
    </lineage>
</organism>
<evidence type="ECO:0000313" key="2">
    <source>
        <dbReference type="WBParaSite" id="Minc3s00764g17042"/>
    </source>
</evidence>
<name>A0A914LWY2_MELIC</name>
<evidence type="ECO:0000313" key="1">
    <source>
        <dbReference type="Proteomes" id="UP000887563"/>
    </source>
</evidence>
<protein>
    <submittedName>
        <fullName evidence="2">Uncharacterized protein</fullName>
    </submittedName>
</protein>
<reference evidence="2" key="1">
    <citation type="submission" date="2022-11" db="UniProtKB">
        <authorList>
            <consortium name="WormBaseParasite"/>
        </authorList>
    </citation>
    <scope>IDENTIFICATION</scope>
</reference>
<dbReference type="AlphaFoldDB" id="A0A914LWY2"/>
<sequence>MLSFLDYFFNSNVIFINKQSAAVKTNTTKNLKEFFQLQMSKMSWAFVVTSCTCNTNSPLFNNALSRIIKPFKFWFSIFLNFWKFYLAHRHTLLKTYLESESISKSRLTISSGLRIPNCTLFTSRSGALKSIPTKDIYFLKIKDTYIYLLI</sequence>